<protein>
    <submittedName>
        <fullName evidence="2">Jg16546 protein</fullName>
    </submittedName>
</protein>
<comment type="caution">
    <text evidence="2">The sequence shown here is derived from an EMBL/GenBank/DDBJ whole genome shotgun (WGS) entry which is preliminary data.</text>
</comment>
<proteinExistence type="predicted"/>
<evidence type="ECO:0000313" key="2">
    <source>
        <dbReference type="EMBL" id="CAH2270086.1"/>
    </source>
</evidence>
<feature type="region of interest" description="Disordered" evidence="1">
    <location>
        <begin position="33"/>
        <end position="56"/>
    </location>
</feature>
<accession>A0A8S4SQU3</accession>
<gene>
    <name evidence="2" type="primary">jg16546</name>
    <name evidence="2" type="ORF">PAEG_LOCUS28010</name>
</gene>
<dbReference type="EMBL" id="CAKXAJ010026562">
    <property type="protein sequence ID" value="CAH2270086.1"/>
    <property type="molecule type" value="Genomic_DNA"/>
</dbReference>
<dbReference type="Proteomes" id="UP000838756">
    <property type="component" value="Unassembled WGS sequence"/>
</dbReference>
<reference evidence="2" key="1">
    <citation type="submission" date="2022-03" db="EMBL/GenBank/DDBJ databases">
        <authorList>
            <person name="Lindestad O."/>
        </authorList>
    </citation>
    <scope>NUCLEOTIDE SEQUENCE</scope>
</reference>
<evidence type="ECO:0000256" key="1">
    <source>
        <dbReference type="SAM" id="MobiDB-lite"/>
    </source>
</evidence>
<dbReference type="OrthoDB" id="7419420at2759"/>
<keyword evidence="3" id="KW-1185">Reference proteome</keyword>
<organism evidence="2 3">
    <name type="scientific">Pararge aegeria aegeria</name>
    <dbReference type="NCBI Taxonomy" id="348720"/>
    <lineage>
        <taxon>Eukaryota</taxon>
        <taxon>Metazoa</taxon>
        <taxon>Ecdysozoa</taxon>
        <taxon>Arthropoda</taxon>
        <taxon>Hexapoda</taxon>
        <taxon>Insecta</taxon>
        <taxon>Pterygota</taxon>
        <taxon>Neoptera</taxon>
        <taxon>Endopterygota</taxon>
        <taxon>Lepidoptera</taxon>
        <taxon>Glossata</taxon>
        <taxon>Ditrysia</taxon>
        <taxon>Papilionoidea</taxon>
        <taxon>Nymphalidae</taxon>
        <taxon>Satyrinae</taxon>
        <taxon>Satyrini</taxon>
        <taxon>Parargina</taxon>
        <taxon>Pararge</taxon>
    </lineage>
</organism>
<evidence type="ECO:0000313" key="3">
    <source>
        <dbReference type="Proteomes" id="UP000838756"/>
    </source>
</evidence>
<dbReference type="AlphaFoldDB" id="A0A8S4SQU3"/>
<name>A0A8S4SQU3_9NEOP</name>
<sequence>MCRRRSGDLSSYSQNVFDNKGRGVTLILYKSPTDNTTSRAERYEAGAQPATRSRPMSENVCPVSLCARARRPRVHDSRRLAQPADNGACESVPSSQGLLAVANASAA</sequence>